<accession>F0S8N9</accession>
<organism evidence="8 9">
    <name type="scientific">Pseudopedobacter saltans (strain ATCC 51119 / DSM 12145 / JCM 21818 / CCUG 39354 / LMG 10337 / NBRC 100064 / NCIMB 13643)</name>
    <name type="common">Pedobacter saltans</name>
    <dbReference type="NCBI Taxonomy" id="762903"/>
    <lineage>
        <taxon>Bacteria</taxon>
        <taxon>Pseudomonadati</taxon>
        <taxon>Bacteroidota</taxon>
        <taxon>Sphingobacteriia</taxon>
        <taxon>Sphingobacteriales</taxon>
        <taxon>Sphingobacteriaceae</taxon>
        <taxon>Pseudopedobacter</taxon>
    </lineage>
</organism>
<dbReference type="SUPFAM" id="SSF48452">
    <property type="entry name" value="TPR-like"/>
    <property type="match status" value="1"/>
</dbReference>
<dbReference type="RefSeq" id="WP_013632860.1">
    <property type="nucleotide sequence ID" value="NC_015177.1"/>
</dbReference>
<dbReference type="Proteomes" id="UP000000310">
    <property type="component" value="Chromosome"/>
</dbReference>
<evidence type="ECO:0000256" key="5">
    <source>
        <dbReference type="ARBA" id="ARBA00023237"/>
    </source>
</evidence>
<evidence type="ECO:0000313" key="8">
    <source>
        <dbReference type="EMBL" id="ADY52370.1"/>
    </source>
</evidence>
<dbReference type="EMBL" id="CP002545">
    <property type="protein sequence ID" value="ADY52370.1"/>
    <property type="molecule type" value="Genomic_DNA"/>
</dbReference>
<evidence type="ECO:0000256" key="3">
    <source>
        <dbReference type="ARBA" id="ARBA00022729"/>
    </source>
</evidence>
<dbReference type="Pfam" id="PF07980">
    <property type="entry name" value="SusD_RagB"/>
    <property type="match status" value="1"/>
</dbReference>
<evidence type="ECO:0000313" key="9">
    <source>
        <dbReference type="Proteomes" id="UP000000310"/>
    </source>
</evidence>
<keyword evidence="5" id="KW-0998">Cell outer membrane</keyword>
<dbReference type="InterPro" id="IPR011990">
    <property type="entry name" value="TPR-like_helical_dom_sf"/>
</dbReference>
<keyword evidence="4" id="KW-0472">Membrane</keyword>
<gene>
    <name evidence="8" type="ordered locus">Pedsa_1815</name>
</gene>
<reference evidence="8 9" key="1">
    <citation type="journal article" date="2011" name="Stand. Genomic Sci.">
        <title>Complete genome sequence of the gliding, heparinolytic Pedobacter saltans type strain (113).</title>
        <authorList>
            <person name="Liolios K."/>
            <person name="Sikorski J."/>
            <person name="Lu M."/>
            <person name="Nolan M."/>
            <person name="Lapidus A."/>
            <person name="Lucas S."/>
            <person name="Hammon N."/>
            <person name="Deshpande S."/>
            <person name="Cheng J.F."/>
            <person name="Tapia R."/>
            <person name="Han C."/>
            <person name="Goodwin L."/>
            <person name="Pitluck S."/>
            <person name="Huntemann M."/>
            <person name="Ivanova N."/>
            <person name="Pagani I."/>
            <person name="Mavromatis K."/>
            <person name="Ovchinikova G."/>
            <person name="Pati A."/>
            <person name="Chen A."/>
            <person name="Palaniappan K."/>
            <person name="Land M."/>
            <person name="Hauser L."/>
            <person name="Brambilla E.M."/>
            <person name="Kotsyurbenko O."/>
            <person name="Rohde M."/>
            <person name="Tindall B.J."/>
            <person name="Abt B."/>
            <person name="Goker M."/>
            <person name="Detter J.C."/>
            <person name="Woyke T."/>
            <person name="Bristow J."/>
            <person name="Eisen J.A."/>
            <person name="Markowitz V."/>
            <person name="Hugenholtz P."/>
            <person name="Klenk H.P."/>
            <person name="Kyrpides N.C."/>
        </authorList>
    </citation>
    <scope>NUCLEOTIDE SEQUENCE [LARGE SCALE GENOMIC DNA]</scope>
    <source>
        <strain evidence="9">ATCC 51119 / DSM 12145 / JCM 21818 / LMG 10337 / NBRC 100064 / NCIMB 13643</strain>
    </source>
</reference>
<dbReference type="OrthoDB" id="5694214at2"/>
<dbReference type="AlphaFoldDB" id="F0S8N9"/>
<proteinExistence type="inferred from homology"/>
<keyword evidence="9" id="KW-1185">Reference proteome</keyword>
<dbReference type="Gene3D" id="1.25.40.390">
    <property type="match status" value="1"/>
</dbReference>
<dbReference type="CDD" id="cd08977">
    <property type="entry name" value="SusD"/>
    <property type="match status" value="1"/>
</dbReference>
<feature type="domain" description="RagB/SusD" evidence="6">
    <location>
        <begin position="302"/>
        <end position="565"/>
    </location>
</feature>
<reference evidence="9" key="2">
    <citation type="submission" date="2011-02" db="EMBL/GenBank/DDBJ databases">
        <title>The complete genome of Pedobacter saltans DSM 12145.</title>
        <authorList>
            <consortium name="US DOE Joint Genome Institute (JGI-PGF)"/>
            <person name="Lucas S."/>
            <person name="Copeland A."/>
            <person name="Lapidus A."/>
            <person name="Bruce D."/>
            <person name="Goodwin L."/>
            <person name="Pitluck S."/>
            <person name="Kyrpides N."/>
            <person name="Mavromatis K."/>
            <person name="Pagani I."/>
            <person name="Ivanova N."/>
            <person name="Ovchinnikova G."/>
            <person name="Lu M."/>
            <person name="Detter J.C."/>
            <person name="Han C."/>
            <person name="Land M."/>
            <person name="Hauser L."/>
            <person name="Markowitz V."/>
            <person name="Cheng J.-F."/>
            <person name="Hugenholtz P."/>
            <person name="Woyke T."/>
            <person name="Wu D."/>
            <person name="Tindall B."/>
            <person name="Pomrenke H.G."/>
            <person name="Brambilla E."/>
            <person name="Klenk H.-P."/>
            <person name="Eisen J.A."/>
        </authorList>
    </citation>
    <scope>NUCLEOTIDE SEQUENCE [LARGE SCALE GENOMIC DNA]</scope>
    <source>
        <strain evidence="9">ATCC 51119 / DSM 12145 / JCM 21818 / LMG 10337 / NBRC 100064 / NCIMB 13643</strain>
    </source>
</reference>
<evidence type="ECO:0000259" key="6">
    <source>
        <dbReference type="Pfam" id="PF07980"/>
    </source>
</evidence>
<evidence type="ECO:0000256" key="1">
    <source>
        <dbReference type="ARBA" id="ARBA00004442"/>
    </source>
</evidence>
<evidence type="ECO:0000259" key="7">
    <source>
        <dbReference type="Pfam" id="PF14322"/>
    </source>
</evidence>
<dbReference type="InterPro" id="IPR033985">
    <property type="entry name" value="SusD-like_N"/>
</dbReference>
<keyword evidence="3" id="KW-0732">Signal</keyword>
<evidence type="ECO:0000256" key="2">
    <source>
        <dbReference type="ARBA" id="ARBA00006275"/>
    </source>
</evidence>
<feature type="domain" description="SusD-like N-terminal" evidence="7">
    <location>
        <begin position="34"/>
        <end position="241"/>
    </location>
</feature>
<dbReference type="InterPro" id="IPR012944">
    <property type="entry name" value="SusD_RagB_dom"/>
</dbReference>
<dbReference type="eggNOG" id="COG0702">
    <property type="taxonomic scope" value="Bacteria"/>
</dbReference>
<dbReference type="HOGENOM" id="CLU_015553_1_1_10"/>
<comment type="subcellular location">
    <subcellularLocation>
        <location evidence="1">Cell outer membrane</location>
    </subcellularLocation>
</comment>
<dbReference type="Pfam" id="PF14322">
    <property type="entry name" value="SusD-like_3"/>
    <property type="match status" value="1"/>
</dbReference>
<dbReference type="STRING" id="762903.Pedsa_1815"/>
<dbReference type="GO" id="GO:0009279">
    <property type="term" value="C:cell outer membrane"/>
    <property type="evidence" value="ECO:0007669"/>
    <property type="project" value="UniProtKB-SubCell"/>
</dbReference>
<dbReference type="PROSITE" id="PS51257">
    <property type="entry name" value="PROKAR_LIPOPROTEIN"/>
    <property type="match status" value="1"/>
</dbReference>
<protein>
    <submittedName>
        <fullName evidence="8">RagB/SusD domain protein</fullName>
    </submittedName>
</protein>
<dbReference type="KEGG" id="psn:Pedsa_1815"/>
<comment type="similarity">
    <text evidence="2">Belongs to the SusD family.</text>
</comment>
<evidence type="ECO:0000256" key="4">
    <source>
        <dbReference type="ARBA" id="ARBA00023136"/>
    </source>
</evidence>
<sequence>MKIKNSITISKRLTKFAILGALAVTSFSTTSCKKWLEEKPYSLYASETYYKNVDDATKAVLGVYEIMSNQKTYGFYMSMVFDIDSDLGYMEGTGFSNDNRTLAHYSFATSHNYITEAWRELYNGVNRANMVIARIPEMALMTSGTESEKAALKRCLAEAKFLRGLYYFDLIRLYGDVPFKTTFTKADDDMKAPRVDKEIIYDQIIKDMSEAIEDIPEVSEKKVDERVSKGAVKGILARVYLGRGGYSLRQNGKMERPDNYLDYYKEARRLTKEIIDSKQHKLSASYEDVFKNYAQLKLEPQESMFEVAFFNTSGENKNSGYVGTWNSPIVAQGATYGRANGFYRINPMIYYNYGNGDTRRDIAVATYEINASSQKVSLINTTKPFSGQTLANIRKWTPGKWRRDWQGTGFKDLNNTDINWVLLRYSDVLLMYAEAENEINGPGNNTEGDAYWYLNMVRRRGYNVDLTKASATADLATGLNKNQFFEKIVEERVLELCFEGFRKFDLIRWNRLGQNIRNTQTALTAVFSTFPYIAGGLFTDNKHELYPIPQKERDINTSLGQNPNY</sequence>
<name>F0S8N9_PSESL</name>